<reference evidence="7" key="1">
    <citation type="submission" date="2017-02" db="UniProtKB">
        <authorList>
            <consortium name="WormBaseParasite"/>
        </authorList>
    </citation>
    <scope>IDENTIFICATION</scope>
</reference>
<proteinExistence type="predicted"/>
<dbReference type="SUPFAM" id="SSF82895">
    <property type="entry name" value="TSP-1 type 1 repeat"/>
    <property type="match status" value="1"/>
</dbReference>
<dbReference type="PANTHER" id="PTHR20920:SF5">
    <property type="entry name" value="SMB DOMAIN-CONTAINING PROTEIN"/>
    <property type="match status" value="1"/>
</dbReference>
<dbReference type="STRING" id="1147741.A0A0R3S384"/>
<protein>
    <submittedName>
        <fullName evidence="7">SMB domain-containing protein</fullName>
    </submittedName>
</protein>
<keyword evidence="6" id="KW-1185">Reference proteome</keyword>
<dbReference type="InterPro" id="IPR036024">
    <property type="entry name" value="Somatomedin_B-like_dom_sf"/>
</dbReference>
<keyword evidence="1 4" id="KW-0732">Signal</keyword>
<dbReference type="InterPro" id="IPR039942">
    <property type="entry name" value="SBSPO"/>
</dbReference>
<dbReference type="InterPro" id="IPR044004">
    <property type="entry name" value="TSP1_spondin_dom"/>
</dbReference>
<dbReference type="Pfam" id="PF01033">
    <property type="entry name" value="Somatomedin_B"/>
    <property type="match status" value="1"/>
</dbReference>
<dbReference type="WBParaSite" id="EEL_0000921301-mRNA-1">
    <property type="protein sequence ID" value="EEL_0000921301-mRNA-1"/>
    <property type="gene ID" value="EEL_0000921301"/>
</dbReference>
<dbReference type="FunFam" id="2.20.100.10:FF:000019">
    <property type="entry name" value="Thrombospondin type 1 domain containing 7A"/>
    <property type="match status" value="1"/>
</dbReference>
<evidence type="ECO:0000256" key="2">
    <source>
        <dbReference type="ARBA" id="ARBA00023157"/>
    </source>
</evidence>
<dbReference type="PANTHER" id="PTHR20920">
    <property type="entry name" value="RPE-SPONDIN"/>
    <property type="match status" value="1"/>
</dbReference>
<evidence type="ECO:0000313" key="6">
    <source>
        <dbReference type="Proteomes" id="UP000050640"/>
    </source>
</evidence>
<evidence type="ECO:0000313" key="7">
    <source>
        <dbReference type="WBParaSite" id="EEL_0000921301-mRNA-1"/>
    </source>
</evidence>
<dbReference type="PROSITE" id="PS50092">
    <property type="entry name" value="TSP1"/>
    <property type="match status" value="1"/>
</dbReference>
<dbReference type="AlphaFoldDB" id="A0A0R3S384"/>
<dbReference type="Pfam" id="PF25031">
    <property type="entry name" value="SBSPON_C"/>
    <property type="match status" value="1"/>
</dbReference>
<dbReference type="InterPro" id="IPR000884">
    <property type="entry name" value="TSP1_rpt"/>
</dbReference>
<evidence type="ECO:0000256" key="4">
    <source>
        <dbReference type="SAM" id="SignalP"/>
    </source>
</evidence>
<organism evidence="6 7">
    <name type="scientific">Elaeophora elaphi</name>
    <dbReference type="NCBI Taxonomy" id="1147741"/>
    <lineage>
        <taxon>Eukaryota</taxon>
        <taxon>Metazoa</taxon>
        <taxon>Ecdysozoa</taxon>
        <taxon>Nematoda</taxon>
        <taxon>Chromadorea</taxon>
        <taxon>Rhabditida</taxon>
        <taxon>Spirurina</taxon>
        <taxon>Spiruromorpha</taxon>
        <taxon>Filarioidea</taxon>
        <taxon>Onchocercidae</taxon>
        <taxon>Elaeophora</taxon>
    </lineage>
</organism>
<accession>A0A0R3S384</accession>
<dbReference type="Proteomes" id="UP000050640">
    <property type="component" value="Unplaced"/>
</dbReference>
<dbReference type="InterPro" id="IPR001212">
    <property type="entry name" value="Somatomedin_B_dom"/>
</dbReference>
<feature type="chain" id="PRO_5006447987" evidence="4">
    <location>
        <begin position="19"/>
        <end position="429"/>
    </location>
</feature>
<evidence type="ECO:0000259" key="5">
    <source>
        <dbReference type="PROSITE" id="PS00524"/>
    </source>
</evidence>
<dbReference type="Gene3D" id="2.20.100.10">
    <property type="entry name" value="Thrombospondin type-1 (TSP1) repeat"/>
    <property type="match status" value="1"/>
</dbReference>
<dbReference type="InterPro" id="IPR056801">
    <property type="entry name" value="SBSPON_C"/>
</dbReference>
<keyword evidence="2" id="KW-1015">Disulfide bond</keyword>
<name>A0A0R3S384_9BILA</name>
<dbReference type="PROSITE" id="PS00524">
    <property type="entry name" value="SMB_1"/>
    <property type="match status" value="1"/>
</dbReference>
<dbReference type="Pfam" id="PF19028">
    <property type="entry name" value="TSP1_spondin"/>
    <property type="match status" value="1"/>
</dbReference>
<sequence>MIISVSDWLSTALYIVLTLTCGIHSGCYQKQLCCLGHNFTCVAVDDDAIGQLPVKFHHYPQQKLKKGRKGKWHLPIAYSRKMKRTDSLTLRNLIALVNDKKPGVVTNYGHNQSEDNLNKGGEQIEAVKSRSSATILPFLRYQLVFGQPFYPNEQQPETTRYHRRHKLIRYSLLNRHMPLTVKNSRGIDWPSDAIAILENAVYDRVCYCDEKCVTFEDCCSDYSFACPRVFQTSDCIVSQWSAWSNCIPDEGSCKAGVQTRKRIINRKPEHGGIECPSLVEKMSCFKECAQHRRRHQPEVTPVALILDYSYNKTREKFSRSNVLKDATDDRSKSLYYCVIYELGWVNSNCIDKKIGIKLFTGNNICVECQPEAQLHSKTNTCTSDLSDGENGFWKLIGPKSCNGAWKRLFRTDNCRCEINFPTHDAFLFV</sequence>
<feature type="signal peptide" evidence="4">
    <location>
        <begin position="1"/>
        <end position="18"/>
    </location>
</feature>
<dbReference type="SUPFAM" id="SSF90188">
    <property type="entry name" value="Somatomedin B domain"/>
    <property type="match status" value="1"/>
</dbReference>
<evidence type="ECO:0000256" key="3">
    <source>
        <dbReference type="ARBA" id="ARBA00023180"/>
    </source>
</evidence>
<keyword evidence="3" id="KW-0325">Glycoprotein</keyword>
<feature type="domain" description="SMB" evidence="5">
    <location>
        <begin position="206"/>
        <end position="226"/>
    </location>
</feature>
<dbReference type="InterPro" id="IPR036383">
    <property type="entry name" value="TSP1_rpt_sf"/>
</dbReference>
<evidence type="ECO:0000256" key="1">
    <source>
        <dbReference type="ARBA" id="ARBA00022729"/>
    </source>
</evidence>